<protein>
    <submittedName>
        <fullName evidence="1">16940_t:CDS:1</fullName>
    </submittedName>
</protein>
<dbReference type="OrthoDB" id="2418316at2759"/>
<reference evidence="1" key="1">
    <citation type="submission" date="2021-06" db="EMBL/GenBank/DDBJ databases">
        <authorList>
            <person name="Kallberg Y."/>
            <person name="Tangrot J."/>
            <person name="Rosling A."/>
        </authorList>
    </citation>
    <scope>NUCLEOTIDE SEQUENCE</scope>
    <source>
        <strain evidence="1">UK204</strain>
    </source>
</reference>
<accession>A0A9N9J4W8</accession>
<evidence type="ECO:0000313" key="2">
    <source>
        <dbReference type="Proteomes" id="UP000789570"/>
    </source>
</evidence>
<dbReference type="Proteomes" id="UP000789570">
    <property type="component" value="Unassembled WGS sequence"/>
</dbReference>
<comment type="caution">
    <text evidence="1">The sequence shown here is derived from an EMBL/GenBank/DDBJ whole genome shotgun (WGS) entry which is preliminary data.</text>
</comment>
<dbReference type="AlphaFoldDB" id="A0A9N9J4W8"/>
<feature type="non-terminal residue" evidence="1">
    <location>
        <position position="1"/>
    </location>
</feature>
<proteinExistence type="predicted"/>
<organism evidence="1 2">
    <name type="scientific">Funneliformis caledonium</name>
    <dbReference type="NCBI Taxonomy" id="1117310"/>
    <lineage>
        <taxon>Eukaryota</taxon>
        <taxon>Fungi</taxon>
        <taxon>Fungi incertae sedis</taxon>
        <taxon>Mucoromycota</taxon>
        <taxon>Glomeromycotina</taxon>
        <taxon>Glomeromycetes</taxon>
        <taxon>Glomerales</taxon>
        <taxon>Glomeraceae</taxon>
        <taxon>Funneliformis</taxon>
    </lineage>
</organism>
<keyword evidence="2" id="KW-1185">Reference proteome</keyword>
<feature type="non-terminal residue" evidence="1">
    <location>
        <position position="51"/>
    </location>
</feature>
<gene>
    <name evidence="1" type="ORF">FCALED_LOCUS16850</name>
</gene>
<name>A0A9N9J4W8_9GLOM</name>
<sequence>TYFGDGIQQDIIFPLDYYISKLRGQLKGLKQVLIERGLWPNEGLKLEEARK</sequence>
<dbReference type="EMBL" id="CAJVPQ010021990">
    <property type="protein sequence ID" value="CAG8759693.1"/>
    <property type="molecule type" value="Genomic_DNA"/>
</dbReference>
<evidence type="ECO:0000313" key="1">
    <source>
        <dbReference type="EMBL" id="CAG8759693.1"/>
    </source>
</evidence>